<proteinExistence type="predicted"/>
<sequence length="326" mass="34944">MKQTSLTPSPTVLITGGAGFLGQACARRFRVAGWRVVGLGHGRWTDDEALAAGYDRWVNAGVTAKVLDGLADLGQDLHAVAHCASNGSVPYSLEQPLDAYERTVGSTVVLLDYLRRHAPTAVVLYPSSAAVYGAAPDRPLHETDAPNPVSPYGFHKQMVETLLAAHATCFGQPAVAVRFFSIYGPGLRKQLLWDASGRLLSGESPLTFFGTGEETRDWIHVDDAAALMLRLAERARGEPTGPVRLDIVNGASGERVTVREVLERLALALGSSAEICFNGTVRAGDPRFYHAAIHRMHAAGWSTSITLDQGLAAYALWARNAHLPAP</sequence>
<reference evidence="2" key="1">
    <citation type="submission" date="2022-10" db="EMBL/GenBank/DDBJ databases">
        <title>Characterization and whole genome sequencing of a new Roseateles species, isolated from fresh water.</title>
        <authorList>
            <person name="Guliayeva D.Y."/>
            <person name="Akhremchuk A.E."/>
            <person name="Sikolenko M.A."/>
            <person name="Valentovich L.N."/>
            <person name="Sidarenka A.V."/>
        </authorList>
    </citation>
    <scope>NUCLEOTIDE SEQUENCE</scope>
    <source>
        <strain evidence="2">BIM B-1768</strain>
    </source>
</reference>
<dbReference type="PANTHER" id="PTHR43245:SF13">
    <property type="entry name" value="UDP-D-APIOSE_UDP-D-XYLOSE SYNTHASE 2"/>
    <property type="match status" value="1"/>
</dbReference>
<dbReference type="InterPro" id="IPR036291">
    <property type="entry name" value="NAD(P)-bd_dom_sf"/>
</dbReference>
<dbReference type="PROSITE" id="PS51257">
    <property type="entry name" value="PROKAR_LIPOPROTEIN"/>
    <property type="match status" value="1"/>
</dbReference>
<evidence type="ECO:0000259" key="1">
    <source>
        <dbReference type="Pfam" id="PF01370"/>
    </source>
</evidence>
<accession>A0ABY6AXJ4</accession>
<dbReference type="SUPFAM" id="SSF51735">
    <property type="entry name" value="NAD(P)-binding Rossmann-fold domains"/>
    <property type="match status" value="1"/>
</dbReference>
<organism evidence="2 3">
    <name type="scientific">Roseateles amylovorans</name>
    <dbReference type="NCBI Taxonomy" id="2978473"/>
    <lineage>
        <taxon>Bacteria</taxon>
        <taxon>Pseudomonadati</taxon>
        <taxon>Pseudomonadota</taxon>
        <taxon>Betaproteobacteria</taxon>
        <taxon>Burkholderiales</taxon>
        <taxon>Sphaerotilaceae</taxon>
        <taxon>Roseateles</taxon>
    </lineage>
</organism>
<dbReference type="PANTHER" id="PTHR43245">
    <property type="entry name" value="BIFUNCTIONAL POLYMYXIN RESISTANCE PROTEIN ARNA"/>
    <property type="match status" value="1"/>
</dbReference>
<dbReference type="Pfam" id="PF01370">
    <property type="entry name" value="Epimerase"/>
    <property type="match status" value="1"/>
</dbReference>
<gene>
    <name evidence="2" type="ORF">N4261_22025</name>
</gene>
<evidence type="ECO:0000313" key="3">
    <source>
        <dbReference type="Proteomes" id="UP001064933"/>
    </source>
</evidence>
<dbReference type="InterPro" id="IPR050177">
    <property type="entry name" value="Lipid_A_modif_metabolic_enz"/>
</dbReference>
<name>A0ABY6AXJ4_9BURK</name>
<dbReference type="RefSeq" id="WP_261757385.1">
    <property type="nucleotide sequence ID" value="NZ_CP104562.2"/>
</dbReference>
<dbReference type="Gene3D" id="3.40.50.720">
    <property type="entry name" value="NAD(P)-binding Rossmann-like Domain"/>
    <property type="match status" value="1"/>
</dbReference>
<dbReference type="InterPro" id="IPR001509">
    <property type="entry name" value="Epimerase_deHydtase"/>
</dbReference>
<dbReference type="Proteomes" id="UP001064933">
    <property type="component" value="Chromosome"/>
</dbReference>
<dbReference type="EMBL" id="CP104562">
    <property type="protein sequence ID" value="UXH77633.1"/>
    <property type="molecule type" value="Genomic_DNA"/>
</dbReference>
<evidence type="ECO:0000313" key="2">
    <source>
        <dbReference type="EMBL" id="UXH77633.1"/>
    </source>
</evidence>
<feature type="domain" description="NAD-dependent epimerase/dehydratase" evidence="1">
    <location>
        <begin position="12"/>
        <end position="238"/>
    </location>
</feature>
<protein>
    <submittedName>
        <fullName evidence="2">NAD-dependent epimerase/dehydratase family protein</fullName>
    </submittedName>
</protein>
<keyword evidence="3" id="KW-1185">Reference proteome</keyword>